<name>A0A9W7E1L4_9STRA</name>
<evidence type="ECO:0000256" key="1">
    <source>
        <dbReference type="SAM" id="MobiDB-lite"/>
    </source>
</evidence>
<comment type="caution">
    <text evidence="3">The sequence shown here is derived from an EMBL/GenBank/DDBJ whole genome shotgun (WGS) entry which is preliminary data.</text>
</comment>
<organism evidence="3 4">
    <name type="scientific">Triparma laevis f. longispina</name>
    <dbReference type="NCBI Taxonomy" id="1714387"/>
    <lineage>
        <taxon>Eukaryota</taxon>
        <taxon>Sar</taxon>
        <taxon>Stramenopiles</taxon>
        <taxon>Ochrophyta</taxon>
        <taxon>Bolidophyceae</taxon>
        <taxon>Parmales</taxon>
        <taxon>Triparmaceae</taxon>
        <taxon>Triparma</taxon>
    </lineage>
</organism>
<dbReference type="InterPro" id="IPR051702">
    <property type="entry name" value="SH3_domain_YSC84-like"/>
</dbReference>
<dbReference type="CDD" id="cd11526">
    <property type="entry name" value="SYLF_FYVE"/>
    <property type="match status" value="1"/>
</dbReference>
<dbReference type="OrthoDB" id="443981at2759"/>
<dbReference type="PANTHER" id="PTHR15629:SF2">
    <property type="entry name" value="SH3 DOMAIN-CONTAINING YSC84-LIKE PROTEIN 1"/>
    <property type="match status" value="1"/>
</dbReference>
<feature type="region of interest" description="Disordered" evidence="1">
    <location>
        <begin position="1"/>
        <end position="125"/>
    </location>
</feature>
<dbReference type="AlphaFoldDB" id="A0A9W7E1L4"/>
<dbReference type="Pfam" id="PF00787">
    <property type="entry name" value="PX"/>
    <property type="match status" value="1"/>
</dbReference>
<dbReference type="EMBL" id="BRXW01000544">
    <property type="protein sequence ID" value="GMH64669.1"/>
    <property type="molecule type" value="Genomic_DNA"/>
</dbReference>
<dbReference type="PROSITE" id="PS50195">
    <property type="entry name" value="PX"/>
    <property type="match status" value="1"/>
</dbReference>
<evidence type="ECO:0000259" key="2">
    <source>
        <dbReference type="PROSITE" id="PS50195"/>
    </source>
</evidence>
<gene>
    <name evidence="3" type="ORF">TrLO_g9078</name>
</gene>
<dbReference type="Gene3D" id="3.30.1520.10">
    <property type="entry name" value="Phox-like domain"/>
    <property type="match status" value="1"/>
</dbReference>
<sequence length="621" mass="65627">MADHNHNPFATKKAYSLQDAAQERAQETRRRSSGARTDMSKSMTAAAFSSPNSNTSTPQKSNMGSSWHAGPPEQQYAPMPGNSYFGSSPQYAQPPPAEIPPPSVPTAPTSQTINRTHPQSTSEAIAAAKSQWNQGGGNEGGQVLEDRRRALSQKAQPPKPPPQPFPMMSQTLTTTVNLESIMASSASLTPSYSTKVTCAEQRVDPAGSAYTAYIISVISPTGSKLIEHRFSEFHKLQMELAANNVNLPSPFPPKSMAGRLGNWTPSALIAPQSQQQLINERVVRLDQWLLGLVEVLQDGKIVNKLLRNEVIEFLEVSAAGRPPCDRANNVNWSSLDGSSDTASDNGVIIGDGEQKEVHGGGQQRFLANPLSFTLGSEIRKAVYCIGNMCGSSALASDRSVPLDLLHQAKGIAFLSVIKGGLIVSARVGTGLVISRQPDGSWSPPSAIGTIGIGWGAQIGGDITSYMIILNSQSAVNSFSGNGQVTLGTELDVAVGPIGRSMEGKVGTGGGEWVAPAYSYAHSKGLFAGISIEGSIITCRHDINSKFYGKLVEPNVLLNGGVNRPRAAKILYDALDEALGVQIDGWRPSIALKDAGIVKSEVPVPVPVGAAGTGAPLNNPYS</sequence>
<dbReference type="PANTHER" id="PTHR15629">
    <property type="entry name" value="SH3YL1 PROTEIN"/>
    <property type="match status" value="1"/>
</dbReference>
<feature type="compositionally biased region" description="Polar residues" evidence="1">
    <location>
        <begin position="330"/>
        <end position="344"/>
    </location>
</feature>
<feature type="compositionally biased region" description="Pro residues" evidence="1">
    <location>
        <begin position="92"/>
        <end position="105"/>
    </location>
</feature>
<reference evidence="4" key="1">
    <citation type="journal article" date="2023" name="Commun. Biol.">
        <title>Genome analysis of Parmales, the sister group of diatoms, reveals the evolutionary specialization of diatoms from phago-mixotrophs to photoautotrophs.</title>
        <authorList>
            <person name="Ban H."/>
            <person name="Sato S."/>
            <person name="Yoshikawa S."/>
            <person name="Yamada K."/>
            <person name="Nakamura Y."/>
            <person name="Ichinomiya M."/>
            <person name="Sato N."/>
            <person name="Blanc-Mathieu R."/>
            <person name="Endo H."/>
            <person name="Kuwata A."/>
            <person name="Ogata H."/>
        </authorList>
    </citation>
    <scope>NUCLEOTIDE SEQUENCE [LARGE SCALE GENOMIC DNA]</scope>
    <source>
        <strain evidence="4">NIES 3700</strain>
    </source>
</reference>
<dbReference type="InterPro" id="IPR007461">
    <property type="entry name" value="Ysc84_actin-binding"/>
</dbReference>
<feature type="region of interest" description="Disordered" evidence="1">
    <location>
        <begin position="330"/>
        <end position="355"/>
    </location>
</feature>
<evidence type="ECO:0000313" key="4">
    <source>
        <dbReference type="Proteomes" id="UP001165122"/>
    </source>
</evidence>
<feature type="domain" description="PX" evidence="2">
    <location>
        <begin position="191"/>
        <end position="321"/>
    </location>
</feature>
<keyword evidence="4" id="KW-1185">Reference proteome</keyword>
<dbReference type="GO" id="GO:0035091">
    <property type="term" value="F:phosphatidylinositol binding"/>
    <property type="evidence" value="ECO:0007669"/>
    <property type="project" value="InterPro"/>
</dbReference>
<feature type="compositionally biased region" description="Polar residues" evidence="1">
    <location>
        <begin position="40"/>
        <end position="65"/>
    </location>
</feature>
<dbReference type="Pfam" id="PF04366">
    <property type="entry name" value="Ysc84"/>
    <property type="match status" value="1"/>
</dbReference>
<protein>
    <recommendedName>
        <fullName evidence="2">PX domain-containing protein</fullName>
    </recommendedName>
</protein>
<feature type="compositionally biased region" description="Polar residues" evidence="1">
    <location>
        <begin position="113"/>
        <end position="123"/>
    </location>
</feature>
<accession>A0A9W7E1L4</accession>
<dbReference type="InterPro" id="IPR001683">
    <property type="entry name" value="PX_dom"/>
</dbReference>
<feature type="compositionally biased region" description="Basic and acidic residues" evidence="1">
    <location>
        <begin position="21"/>
        <end position="30"/>
    </location>
</feature>
<evidence type="ECO:0000313" key="3">
    <source>
        <dbReference type="EMBL" id="GMH64669.1"/>
    </source>
</evidence>
<dbReference type="Proteomes" id="UP001165122">
    <property type="component" value="Unassembled WGS sequence"/>
</dbReference>
<dbReference type="SUPFAM" id="SSF64268">
    <property type="entry name" value="PX domain"/>
    <property type="match status" value="1"/>
</dbReference>
<proteinExistence type="predicted"/>
<dbReference type="CDD" id="cd06093">
    <property type="entry name" value="PX_domain"/>
    <property type="match status" value="1"/>
</dbReference>
<dbReference type="InterPro" id="IPR036871">
    <property type="entry name" value="PX_dom_sf"/>
</dbReference>